<evidence type="ECO:0000256" key="10">
    <source>
        <dbReference type="SAM" id="MobiDB-lite"/>
    </source>
</evidence>
<dbReference type="GO" id="GO:0006281">
    <property type="term" value="P:DNA repair"/>
    <property type="evidence" value="ECO:0007669"/>
    <property type="project" value="UniProtKB-KW"/>
</dbReference>
<dbReference type="InterPro" id="IPR031444">
    <property type="entry name" value="PCNA-AF_dom"/>
</dbReference>
<dbReference type="GO" id="GO:0051726">
    <property type="term" value="P:regulation of cell cycle"/>
    <property type="evidence" value="ECO:0007669"/>
    <property type="project" value="InterPro"/>
</dbReference>
<evidence type="ECO:0000313" key="12">
    <source>
        <dbReference type="EMBL" id="PVD39306.1"/>
    </source>
</evidence>
<dbReference type="Pfam" id="PF15715">
    <property type="entry name" value="PAF"/>
    <property type="match status" value="1"/>
</dbReference>
<keyword evidence="13" id="KW-1185">Reference proteome</keyword>
<dbReference type="EMBL" id="PZQS01000001">
    <property type="protein sequence ID" value="PVD39306.1"/>
    <property type="molecule type" value="Genomic_DNA"/>
</dbReference>
<feature type="compositionally biased region" description="Low complexity" evidence="10">
    <location>
        <begin position="110"/>
        <end position="130"/>
    </location>
</feature>
<evidence type="ECO:0000256" key="3">
    <source>
        <dbReference type="ARBA" id="ARBA00013777"/>
    </source>
</evidence>
<dbReference type="GO" id="GO:0003682">
    <property type="term" value="F:chromatin binding"/>
    <property type="evidence" value="ECO:0007669"/>
    <property type="project" value="TreeGrafter"/>
</dbReference>
<accession>A0A2T7Q0V4</accession>
<evidence type="ECO:0000256" key="4">
    <source>
        <dbReference type="ARBA" id="ARBA00022490"/>
    </source>
</evidence>
<dbReference type="PANTHER" id="PTHR15679:SF8">
    <property type="entry name" value="PCNA-ASSOCIATED FACTOR"/>
    <property type="match status" value="1"/>
</dbReference>
<evidence type="ECO:0000256" key="6">
    <source>
        <dbReference type="ARBA" id="ARBA00023204"/>
    </source>
</evidence>
<evidence type="ECO:0000259" key="11">
    <source>
        <dbReference type="Pfam" id="PF15715"/>
    </source>
</evidence>
<keyword evidence="5" id="KW-0227">DNA damage</keyword>
<feature type="region of interest" description="Disordered" evidence="10">
    <location>
        <begin position="44"/>
        <end position="91"/>
    </location>
</feature>
<evidence type="ECO:0000313" key="13">
    <source>
        <dbReference type="Proteomes" id="UP000245119"/>
    </source>
</evidence>
<evidence type="ECO:0000256" key="5">
    <source>
        <dbReference type="ARBA" id="ARBA00022763"/>
    </source>
</evidence>
<dbReference type="STRING" id="400727.A0A2T7Q0V4"/>
<dbReference type="Proteomes" id="UP000245119">
    <property type="component" value="Linkage Group LG1"/>
</dbReference>
<feature type="compositionally biased region" description="Acidic residues" evidence="10">
    <location>
        <begin position="72"/>
        <end position="84"/>
    </location>
</feature>
<keyword evidence="6" id="KW-0234">DNA repair</keyword>
<comment type="caution">
    <text evidence="12">The sequence shown here is derived from an EMBL/GenBank/DDBJ whole genome shotgun (WGS) entry which is preliminary data.</text>
</comment>
<keyword evidence="4" id="KW-0963">Cytoplasm</keyword>
<dbReference type="AlphaFoldDB" id="A0A2T7Q0V4"/>
<dbReference type="OrthoDB" id="7479084at2759"/>
<protein>
    <recommendedName>
        <fullName evidence="3">PCNA-associated factor</fullName>
    </recommendedName>
    <alternativeName>
        <fullName evidence="8">PCNA-associated factor of 15 kDa</fullName>
    </alternativeName>
    <alternativeName>
        <fullName evidence="9">PCNA-clamp-associated factor</fullName>
    </alternativeName>
</protein>
<dbReference type="GO" id="GO:0005634">
    <property type="term" value="C:nucleus"/>
    <property type="evidence" value="ECO:0007669"/>
    <property type="project" value="UniProtKB-SubCell"/>
</dbReference>
<dbReference type="PANTHER" id="PTHR15679">
    <property type="entry name" value="PCNA-ASSOCIATED FACTOR"/>
    <property type="match status" value="1"/>
</dbReference>
<evidence type="ECO:0000256" key="8">
    <source>
        <dbReference type="ARBA" id="ARBA00030014"/>
    </source>
</evidence>
<dbReference type="InterPro" id="IPR040444">
    <property type="entry name" value="PCNA-AF"/>
</dbReference>
<keyword evidence="7" id="KW-0539">Nucleus</keyword>
<sequence>MPPLLLVLKSPFVRNLLCQTSGEVLRCTAPHEVIFVCEGKKYAGGNPVCPRPTPDWQKGIDSFFTKKPADKENEEPDEEAEEEAGPSGLSSGCCASDVSNCPNSPCGPGFSSSVGGSSSNNNKDYTSTQDSTDDDS</sequence>
<evidence type="ECO:0000256" key="9">
    <source>
        <dbReference type="ARBA" id="ARBA00031186"/>
    </source>
</evidence>
<name>A0A2T7Q0V4_POMCA</name>
<gene>
    <name evidence="12" type="ORF">C0Q70_01935</name>
</gene>
<evidence type="ECO:0000256" key="1">
    <source>
        <dbReference type="ARBA" id="ARBA00004123"/>
    </source>
</evidence>
<feature type="domain" description="PCNA-associated factor histone-like" evidence="11">
    <location>
        <begin position="38"/>
        <end position="88"/>
    </location>
</feature>
<dbReference type="GO" id="GO:0019985">
    <property type="term" value="P:translesion synthesis"/>
    <property type="evidence" value="ECO:0007669"/>
    <property type="project" value="TreeGrafter"/>
</dbReference>
<organism evidence="12 13">
    <name type="scientific">Pomacea canaliculata</name>
    <name type="common">Golden apple snail</name>
    <dbReference type="NCBI Taxonomy" id="400727"/>
    <lineage>
        <taxon>Eukaryota</taxon>
        <taxon>Metazoa</taxon>
        <taxon>Spiralia</taxon>
        <taxon>Lophotrochozoa</taxon>
        <taxon>Mollusca</taxon>
        <taxon>Gastropoda</taxon>
        <taxon>Caenogastropoda</taxon>
        <taxon>Architaenioglossa</taxon>
        <taxon>Ampullarioidea</taxon>
        <taxon>Ampullariidae</taxon>
        <taxon>Pomacea</taxon>
    </lineage>
</organism>
<reference evidence="12 13" key="1">
    <citation type="submission" date="2018-04" db="EMBL/GenBank/DDBJ databases">
        <title>The genome of golden apple snail Pomacea canaliculata provides insight into stress tolerance and invasive adaptation.</title>
        <authorList>
            <person name="Liu C."/>
            <person name="Liu B."/>
            <person name="Ren Y."/>
            <person name="Zhang Y."/>
            <person name="Wang H."/>
            <person name="Li S."/>
            <person name="Jiang F."/>
            <person name="Yin L."/>
            <person name="Zhang G."/>
            <person name="Qian W."/>
            <person name="Fan W."/>
        </authorList>
    </citation>
    <scope>NUCLEOTIDE SEQUENCE [LARGE SCALE GENOMIC DNA]</scope>
    <source>
        <strain evidence="12">SZHN2017</strain>
        <tissue evidence="12">Muscle</tissue>
    </source>
</reference>
<evidence type="ECO:0000256" key="2">
    <source>
        <dbReference type="ARBA" id="ARBA00004556"/>
    </source>
</evidence>
<feature type="region of interest" description="Disordered" evidence="10">
    <location>
        <begin position="110"/>
        <end position="136"/>
    </location>
</feature>
<comment type="subcellular location">
    <subcellularLocation>
        <location evidence="2">Cytoplasm</location>
        <location evidence="2">Perinuclear region</location>
    </subcellularLocation>
    <subcellularLocation>
        <location evidence="1">Nucleus</location>
    </subcellularLocation>
</comment>
<evidence type="ECO:0000256" key="7">
    <source>
        <dbReference type="ARBA" id="ARBA00023242"/>
    </source>
</evidence>
<proteinExistence type="predicted"/>
<dbReference type="GO" id="GO:0048471">
    <property type="term" value="C:perinuclear region of cytoplasm"/>
    <property type="evidence" value="ECO:0007669"/>
    <property type="project" value="UniProtKB-SubCell"/>
</dbReference>